<protein>
    <recommendedName>
        <fullName evidence="3">Methyltransferase domain-containing protein</fullName>
    </recommendedName>
</protein>
<keyword evidence="5" id="KW-1185">Reference proteome</keyword>
<dbReference type="Pfam" id="PF13649">
    <property type="entry name" value="Methyltransf_25"/>
    <property type="match status" value="1"/>
</dbReference>
<dbReference type="PANTHER" id="PTHR43861:SF1">
    <property type="entry name" value="TRANS-ACONITATE 2-METHYLTRANSFERASE"/>
    <property type="match status" value="1"/>
</dbReference>
<dbReference type="EMBL" id="OU898278">
    <property type="protein sequence ID" value="CAG9831243.1"/>
    <property type="molecule type" value="Genomic_DNA"/>
</dbReference>
<dbReference type="GO" id="GO:0008168">
    <property type="term" value="F:methyltransferase activity"/>
    <property type="evidence" value="ECO:0007669"/>
    <property type="project" value="UniProtKB-KW"/>
</dbReference>
<evidence type="ECO:0000313" key="4">
    <source>
        <dbReference type="EMBL" id="CAG9831243.1"/>
    </source>
</evidence>
<dbReference type="PANTHER" id="PTHR43861">
    <property type="entry name" value="TRANS-ACONITATE 2-METHYLTRANSFERASE-RELATED"/>
    <property type="match status" value="1"/>
</dbReference>
<feature type="domain" description="Methyltransferase" evidence="3">
    <location>
        <begin position="40"/>
        <end position="138"/>
    </location>
</feature>
<dbReference type="InterPro" id="IPR029063">
    <property type="entry name" value="SAM-dependent_MTases_sf"/>
</dbReference>
<dbReference type="AlphaFoldDB" id="A0A9N9SSN6"/>
<evidence type="ECO:0000259" key="3">
    <source>
        <dbReference type="Pfam" id="PF13649"/>
    </source>
</evidence>
<gene>
    <name evidence="4" type="ORF">DIABBA_LOCUS4850</name>
</gene>
<evidence type="ECO:0000313" key="5">
    <source>
        <dbReference type="Proteomes" id="UP001153709"/>
    </source>
</evidence>
<accession>A0A9N9SSN6</accession>
<dbReference type="Gene3D" id="3.40.50.150">
    <property type="entry name" value="Vaccinia Virus protein VP39"/>
    <property type="match status" value="1"/>
</dbReference>
<evidence type="ECO:0000256" key="1">
    <source>
        <dbReference type="ARBA" id="ARBA00022603"/>
    </source>
</evidence>
<organism evidence="4 5">
    <name type="scientific">Diabrotica balteata</name>
    <name type="common">Banded cucumber beetle</name>
    <dbReference type="NCBI Taxonomy" id="107213"/>
    <lineage>
        <taxon>Eukaryota</taxon>
        <taxon>Metazoa</taxon>
        <taxon>Ecdysozoa</taxon>
        <taxon>Arthropoda</taxon>
        <taxon>Hexapoda</taxon>
        <taxon>Insecta</taxon>
        <taxon>Pterygota</taxon>
        <taxon>Neoptera</taxon>
        <taxon>Endopterygota</taxon>
        <taxon>Coleoptera</taxon>
        <taxon>Polyphaga</taxon>
        <taxon>Cucujiformia</taxon>
        <taxon>Chrysomeloidea</taxon>
        <taxon>Chrysomelidae</taxon>
        <taxon>Galerucinae</taxon>
        <taxon>Diabroticina</taxon>
        <taxon>Diabroticites</taxon>
        <taxon>Diabrotica</taxon>
    </lineage>
</organism>
<dbReference type="GO" id="GO:0032259">
    <property type="term" value="P:methylation"/>
    <property type="evidence" value="ECO:0007669"/>
    <property type="project" value="UniProtKB-KW"/>
</dbReference>
<proteinExistence type="predicted"/>
<sequence>MNSMVLAELYAKSCRVTVLHTSYLFHLYKPLFNFPNRSSILEYGFGDGSNWCNSVKPHLPQDLEEYVATDISQQMMDHAKATLAIPRMKFKQLDIGAENLSPTYQQRFNLIFSFFANHLVKNPKQMHKNIYNMLKPSGQTFQITLDPSPLDVVFHNLSIHPSWGNFGHKNVISPYYYMQNSEKDIQHHLMQAGFKDSFVRREVFEYIFENEQEWKGLYLSCNPVFPTIPEEKKEEYIRDFYDEIKKHVVTYNKIGGLEFCSAKYSLSMISALK</sequence>
<keyword evidence="1" id="KW-0489">Methyltransferase</keyword>
<dbReference type="Proteomes" id="UP001153709">
    <property type="component" value="Chromosome 3"/>
</dbReference>
<dbReference type="OrthoDB" id="66144at2759"/>
<reference evidence="4" key="1">
    <citation type="submission" date="2022-01" db="EMBL/GenBank/DDBJ databases">
        <authorList>
            <person name="King R."/>
        </authorList>
    </citation>
    <scope>NUCLEOTIDE SEQUENCE</scope>
</reference>
<name>A0A9N9SSN6_DIABA</name>
<dbReference type="SUPFAM" id="SSF53335">
    <property type="entry name" value="S-adenosyl-L-methionine-dependent methyltransferases"/>
    <property type="match status" value="1"/>
</dbReference>
<keyword evidence="2" id="KW-0808">Transferase</keyword>
<evidence type="ECO:0000256" key="2">
    <source>
        <dbReference type="ARBA" id="ARBA00022679"/>
    </source>
</evidence>
<dbReference type="InterPro" id="IPR041698">
    <property type="entry name" value="Methyltransf_25"/>
</dbReference>